<organism evidence="1 2">
    <name type="scientific">Emericella nidulans (strain FGSC A4 / ATCC 38163 / CBS 112.46 / NRRL 194 / M139)</name>
    <name type="common">Aspergillus nidulans</name>
    <dbReference type="NCBI Taxonomy" id="227321"/>
    <lineage>
        <taxon>Eukaryota</taxon>
        <taxon>Fungi</taxon>
        <taxon>Dikarya</taxon>
        <taxon>Ascomycota</taxon>
        <taxon>Pezizomycotina</taxon>
        <taxon>Eurotiomycetes</taxon>
        <taxon>Eurotiomycetidae</taxon>
        <taxon>Eurotiales</taxon>
        <taxon>Aspergillaceae</taxon>
        <taxon>Aspergillus</taxon>
        <taxon>Aspergillus subgen. Nidulantes</taxon>
    </lineage>
</organism>
<reference evidence="2" key="1">
    <citation type="journal article" date="2005" name="Nature">
        <title>Sequencing of Aspergillus nidulans and comparative analysis with A. fumigatus and A. oryzae.</title>
        <authorList>
            <person name="Galagan J.E."/>
            <person name="Calvo S.E."/>
            <person name="Cuomo C."/>
            <person name="Ma L.J."/>
            <person name="Wortman J.R."/>
            <person name="Batzoglou S."/>
            <person name="Lee S.I."/>
            <person name="Basturkmen M."/>
            <person name="Spevak C.C."/>
            <person name="Clutterbuck J."/>
            <person name="Kapitonov V."/>
            <person name="Jurka J."/>
            <person name="Scazzocchio C."/>
            <person name="Farman M."/>
            <person name="Butler J."/>
            <person name="Purcell S."/>
            <person name="Harris S."/>
            <person name="Braus G.H."/>
            <person name="Draht O."/>
            <person name="Busch S."/>
            <person name="D'Enfert C."/>
            <person name="Bouchier C."/>
            <person name="Goldman G.H."/>
            <person name="Bell-Pedersen D."/>
            <person name="Griffiths-Jones S."/>
            <person name="Doonan J.H."/>
            <person name="Yu J."/>
            <person name="Vienken K."/>
            <person name="Pain A."/>
            <person name="Freitag M."/>
            <person name="Selker E.U."/>
            <person name="Archer D.B."/>
            <person name="Penalva M.A."/>
            <person name="Oakley B.R."/>
            <person name="Momany M."/>
            <person name="Tanaka T."/>
            <person name="Kumagai T."/>
            <person name="Asai K."/>
            <person name="Machida M."/>
            <person name="Nierman W.C."/>
            <person name="Denning D.W."/>
            <person name="Caddick M."/>
            <person name="Hynes M."/>
            <person name="Paoletti M."/>
            <person name="Fischer R."/>
            <person name="Miller B."/>
            <person name="Dyer P."/>
            <person name="Sachs M.S."/>
            <person name="Osmani S.A."/>
            <person name="Birren B.W."/>
        </authorList>
    </citation>
    <scope>NUCLEOTIDE SEQUENCE [LARGE SCALE GENOMIC DNA]</scope>
    <source>
        <strain evidence="2">FGSC A4 / ATCC 38163 / CBS 112.46 / NRRL 194 / M139</strain>
    </source>
</reference>
<dbReference type="GeneID" id="2874099"/>
<protein>
    <submittedName>
        <fullName evidence="1">Uncharacterized protein</fullName>
    </submittedName>
</protein>
<evidence type="ECO:0000313" key="1">
    <source>
        <dbReference type="EMBL" id="CBF82780.1"/>
    </source>
</evidence>
<evidence type="ECO:0000313" key="2">
    <source>
        <dbReference type="Proteomes" id="UP000000560"/>
    </source>
</evidence>
<accession>Q5B7S9</accession>
<reference evidence="2" key="2">
    <citation type="journal article" date="2009" name="Fungal Genet. Biol.">
        <title>The 2008 update of the Aspergillus nidulans genome annotation: a community effort.</title>
        <authorList>
            <person name="Wortman J.R."/>
            <person name="Gilsenan J.M."/>
            <person name="Joardar V."/>
            <person name="Deegan J."/>
            <person name="Clutterbuck J."/>
            <person name="Andersen M.R."/>
            <person name="Archer D."/>
            <person name="Bencina M."/>
            <person name="Braus G."/>
            <person name="Coutinho P."/>
            <person name="von Dohren H."/>
            <person name="Doonan J."/>
            <person name="Driessen A.J."/>
            <person name="Durek P."/>
            <person name="Espeso E."/>
            <person name="Fekete E."/>
            <person name="Flipphi M."/>
            <person name="Estrada C.G."/>
            <person name="Geysens S."/>
            <person name="Goldman G."/>
            <person name="de Groot P.W."/>
            <person name="Hansen K."/>
            <person name="Harris S.D."/>
            <person name="Heinekamp T."/>
            <person name="Helmstaedt K."/>
            <person name="Henrissat B."/>
            <person name="Hofmann G."/>
            <person name="Homan T."/>
            <person name="Horio T."/>
            <person name="Horiuchi H."/>
            <person name="James S."/>
            <person name="Jones M."/>
            <person name="Karaffa L."/>
            <person name="Karanyi Z."/>
            <person name="Kato M."/>
            <person name="Keller N."/>
            <person name="Kelly D.E."/>
            <person name="Kiel J.A."/>
            <person name="Kim J.M."/>
            <person name="van der Klei I.J."/>
            <person name="Klis F.M."/>
            <person name="Kovalchuk A."/>
            <person name="Krasevec N."/>
            <person name="Kubicek C.P."/>
            <person name="Liu B."/>
            <person name="Maccabe A."/>
            <person name="Meyer V."/>
            <person name="Mirabito P."/>
            <person name="Miskei M."/>
            <person name="Mos M."/>
            <person name="Mullins J."/>
            <person name="Nelson D.R."/>
            <person name="Nielsen J."/>
            <person name="Oakley B.R."/>
            <person name="Osmani S.A."/>
            <person name="Pakula T."/>
            <person name="Paszewski A."/>
            <person name="Paulsen I."/>
            <person name="Pilsyk S."/>
            <person name="Pocsi I."/>
            <person name="Punt P.J."/>
            <person name="Ram A.F."/>
            <person name="Ren Q."/>
            <person name="Robellet X."/>
            <person name="Robson G."/>
            <person name="Seiboth B."/>
            <person name="van Solingen P."/>
            <person name="Specht T."/>
            <person name="Sun J."/>
            <person name="Taheri-Talesh N."/>
            <person name="Takeshita N."/>
            <person name="Ussery D."/>
            <person name="vanKuyk P.A."/>
            <person name="Visser H."/>
            <person name="van de Vondervoort P.J."/>
            <person name="de Vries R.P."/>
            <person name="Walton J."/>
            <person name="Xiang X."/>
            <person name="Xiong Y."/>
            <person name="Zeng A.P."/>
            <person name="Brandt B.W."/>
            <person name="Cornell M.J."/>
            <person name="van den Hondel C.A."/>
            <person name="Visser J."/>
            <person name="Oliver S.G."/>
            <person name="Turner G."/>
        </authorList>
    </citation>
    <scope>GENOME REANNOTATION</scope>
    <source>
        <strain evidence="2">FGSC A4 / ATCC 38163 / CBS 112.46 / NRRL 194 / M139</strain>
    </source>
</reference>
<gene>
    <name evidence="1" type="ORF">ANIA_03401</name>
</gene>
<keyword evidence="2" id="KW-1185">Reference proteome</keyword>
<dbReference type="AlphaFoldDB" id="Q5B7S9"/>
<dbReference type="InParanoid" id="Q5B7S9"/>
<dbReference type="HOGENOM" id="CLU_1713229_0_0_1"/>
<dbReference type="RefSeq" id="XP_661005.1">
    <property type="nucleotide sequence ID" value="XM_655913.1"/>
</dbReference>
<dbReference type="KEGG" id="ani:ANIA_03401"/>
<sequence length="153" mass="17604">MTPKIAQSLFVEQQQFSMSQSQLSVADYEDATIAKNNAQIAISHLKPRRHQYDGYNHLIAVERPQNMLKSRRWQIYFFGRLILRDVHQTCNPALREKSATSGQNDLPWGLWPLQRLYHDAKKLANRVLDSQAIKTITQGWSSGSSGTRKVHRS</sequence>
<accession>C8VHL9</accession>
<dbReference type="Proteomes" id="UP000000560">
    <property type="component" value="Chromosome VI"/>
</dbReference>
<dbReference type="EMBL" id="BN001306">
    <property type="protein sequence ID" value="CBF82780.1"/>
    <property type="molecule type" value="Genomic_DNA"/>
</dbReference>
<name>Q5B7S9_EMENI</name>
<proteinExistence type="predicted"/>